<feature type="domain" description="N-acetyltransferase" evidence="3">
    <location>
        <begin position="6"/>
        <end position="147"/>
    </location>
</feature>
<protein>
    <submittedName>
        <fullName evidence="4">N-acetyltransferase</fullName>
    </submittedName>
</protein>
<evidence type="ECO:0000313" key="4">
    <source>
        <dbReference type="EMBL" id="GIH87505.1"/>
    </source>
</evidence>
<name>A0A8J3S7G0_PLARO</name>
<sequence length="147" mass="15822">MITMLIEERPLADEALSALVDAAFAELVAKYGAEGRSGVDPGARFLVAVVDGRAVGCGAVQPVDPATGEVKRMYVVPEHRGRGVARSLLSALEDLARAQGNTALRLTTGYLQPEAVNLYRSSGYEPIPHYGKYVHTPERFFCFGKAL</sequence>
<dbReference type="Gene3D" id="3.40.630.30">
    <property type="match status" value="1"/>
</dbReference>
<proteinExistence type="predicted"/>
<dbReference type="CDD" id="cd04301">
    <property type="entry name" value="NAT_SF"/>
    <property type="match status" value="1"/>
</dbReference>
<organism evidence="4 5">
    <name type="scientific">Planobispora rosea</name>
    <dbReference type="NCBI Taxonomy" id="35762"/>
    <lineage>
        <taxon>Bacteria</taxon>
        <taxon>Bacillati</taxon>
        <taxon>Actinomycetota</taxon>
        <taxon>Actinomycetes</taxon>
        <taxon>Streptosporangiales</taxon>
        <taxon>Streptosporangiaceae</taxon>
        <taxon>Planobispora</taxon>
    </lineage>
</organism>
<dbReference type="Pfam" id="PF00583">
    <property type="entry name" value="Acetyltransf_1"/>
    <property type="match status" value="1"/>
</dbReference>
<keyword evidence="1" id="KW-0808">Transferase</keyword>
<dbReference type="InterPro" id="IPR050832">
    <property type="entry name" value="Bact_Acetyltransf"/>
</dbReference>
<reference evidence="4" key="1">
    <citation type="submission" date="2021-01" db="EMBL/GenBank/DDBJ databases">
        <title>Whole genome shotgun sequence of Planobispora rosea NBRC 15558.</title>
        <authorList>
            <person name="Komaki H."/>
            <person name="Tamura T."/>
        </authorList>
    </citation>
    <scope>NUCLEOTIDE SEQUENCE</scope>
    <source>
        <strain evidence="4">NBRC 15558</strain>
    </source>
</reference>
<evidence type="ECO:0000313" key="5">
    <source>
        <dbReference type="Proteomes" id="UP000655044"/>
    </source>
</evidence>
<dbReference type="Proteomes" id="UP000655044">
    <property type="component" value="Unassembled WGS sequence"/>
</dbReference>
<dbReference type="PANTHER" id="PTHR43877:SF2">
    <property type="entry name" value="AMINOALKYLPHOSPHONATE N-ACETYLTRANSFERASE-RELATED"/>
    <property type="match status" value="1"/>
</dbReference>
<accession>A0A8J3S7G0</accession>
<dbReference type="InterPro" id="IPR000182">
    <property type="entry name" value="GNAT_dom"/>
</dbReference>
<dbReference type="AlphaFoldDB" id="A0A8J3S7G0"/>
<gene>
    <name evidence="4" type="ORF">Pro02_59130</name>
</gene>
<dbReference type="EMBL" id="BOOI01000061">
    <property type="protein sequence ID" value="GIH87505.1"/>
    <property type="molecule type" value="Genomic_DNA"/>
</dbReference>
<keyword evidence="5" id="KW-1185">Reference proteome</keyword>
<keyword evidence="2" id="KW-0012">Acyltransferase</keyword>
<dbReference type="PANTHER" id="PTHR43877">
    <property type="entry name" value="AMINOALKYLPHOSPHONATE N-ACETYLTRANSFERASE-RELATED-RELATED"/>
    <property type="match status" value="1"/>
</dbReference>
<dbReference type="InterPro" id="IPR016181">
    <property type="entry name" value="Acyl_CoA_acyltransferase"/>
</dbReference>
<dbReference type="GO" id="GO:0016747">
    <property type="term" value="F:acyltransferase activity, transferring groups other than amino-acyl groups"/>
    <property type="evidence" value="ECO:0007669"/>
    <property type="project" value="InterPro"/>
</dbReference>
<evidence type="ECO:0000256" key="2">
    <source>
        <dbReference type="ARBA" id="ARBA00023315"/>
    </source>
</evidence>
<comment type="caution">
    <text evidence="4">The sequence shown here is derived from an EMBL/GenBank/DDBJ whole genome shotgun (WGS) entry which is preliminary data.</text>
</comment>
<evidence type="ECO:0000259" key="3">
    <source>
        <dbReference type="PROSITE" id="PS51186"/>
    </source>
</evidence>
<dbReference type="PROSITE" id="PS51186">
    <property type="entry name" value="GNAT"/>
    <property type="match status" value="1"/>
</dbReference>
<dbReference type="SUPFAM" id="SSF55729">
    <property type="entry name" value="Acyl-CoA N-acyltransferases (Nat)"/>
    <property type="match status" value="1"/>
</dbReference>
<evidence type="ECO:0000256" key="1">
    <source>
        <dbReference type="ARBA" id="ARBA00022679"/>
    </source>
</evidence>